<feature type="compositionally biased region" description="Polar residues" evidence="17">
    <location>
        <begin position="2826"/>
        <end position="2839"/>
    </location>
</feature>
<evidence type="ECO:0000256" key="1">
    <source>
        <dbReference type="ARBA" id="ARBA00004477"/>
    </source>
</evidence>
<keyword evidence="15 16" id="KW-0407">Ion channel</keyword>
<keyword evidence="3 16" id="KW-0813">Transport</keyword>
<dbReference type="InterPro" id="IPR036300">
    <property type="entry name" value="MIR_dom_sf"/>
</dbReference>
<feature type="domain" description="MIR" evidence="18">
    <location>
        <begin position="115"/>
        <end position="169"/>
    </location>
</feature>
<dbReference type="SUPFAM" id="SSF100909">
    <property type="entry name" value="IP3 receptor type 1 binding core, domain 2"/>
    <property type="match status" value="2"/>
</dbReference>
<evidence type="ECO:0000256" key="2">
    <source>
        <dbReference type="ARBA" id="ARBA00009453"/>
    </source>
</evidence>
<dbReference type="Pfam" id="PF00520">
    <property type="entry name" value="Ion_trans"/>
    <property type="match status" value="1"/>
</dbReference>
<dbReference type="PANTHER" id="PTHR45816:SF4">
    <property type="entry name" value="RYR_IP3R HOMOLOGY ASSOCIATED DOMAIN-CONTAINING PROTEIN"/>
    <property type="match status" value="1"/>
</dbReference>
<feature type="region of interest" description="Disordered" evidence="17">
    <location>
        <begin position="1472"/>
        <end position="1503"/>
    </location>
</feature>
<feature type="compositionally biased region" description="Polar residues" evidence="17">
    <location>
        <begin position="3193"/>
        <end position="3204"/>
    </location>
</feature>
<feature type="domain" description="MIR" evidence="18">
    <location>
        <begin position="234"/>
        <end position="290"/>
    </location>
</feature>
<dbReference type="Pfam" id="PF08454">
    <property type="entry name" value="RIH_assoc"/>
    <property type="match status" value="1"/>
</dbReference>
<feature type="transmembrane region" description="Helical" evidence="16">
    <location>
        <begin position="2729"/>
        <end position="2757"/>
    </location>
</feature>
<feature type="compositionally biased region" description="Low complexity" evidence="17">
    <location>
        <begin position="1130"/>
        <end position="1156"/>
    </location>
</feature>
<feature type="compositionally biased region" description="Polar residues" evidence="17">
    <location>
        <begin position="1157"/>
        <end position="1166"/>
    </location>
</feature>
<feature type="compositionally biased region" description="Low complexity" evidence="17">
    <location>
        <begin position="1472"/>
        <end position="1500"/>
    </location>
</feature>
<dbReference type="InterPro" id="IPR000699">
    <property type="entry name" value="RIH_dom"/>
</dbReference>
<dbReference type="InterPro" id="IPR014821">
    <property type="entry name" value="Ins145_P3_rcpt"/>
</dbReference>
<proteinExistence type="inferred from homology"/>
<evidence type="ECO:0000256" key="8">
    <source>
        <dbReference type="ARBA" id="ARBA00022824"/>
    </source>
</evidence>
<keyword evidence="11 16" id="KW-0406">Ion transport</keyword>
<feature type="compositionally biased region" description="Low complexity" evidence="17">
    <location>
        <begin position="1918"/>
        <end position="1932"/>
    </location>
</feature>
<evidence type="ECO:0000256" key="16">
    <source>
        <dbReference type="RuleBase" id="RU368044"/>
    </source>
</evidence>
<evidence type="ECO:0000313" key="20">
    <source>
        <dbReference type="Proteomes" id="UP001142055"/>
    </source>
</evidence>
<gene>
    <name evidence="19" type="ORF">RDWZM_010207</name>
</gene>
<evidence type="ECO:0000256" key="17">
    <source>
        <dbReference type="SAM" id="MobiDB-lite"/>
    </source>
</evidence>
<dbReference type="InterPro" id="IPR013662">
    <property type="entry name" value="RIH_assoc-dom"/>
</dbReference>
<feature type="compositionally biased region" description="Basic and acidic residues" evidence="17">
    <location>
        <begin position="2952"/>
        <end position="2962"/>
    </location>
</feature>
<keyword evidence="6 16" id="KW-0812">Transmembrane</keyword>
<dbReference type="FunFam" id="1.25.10.30:FF:000001">
    <property type="entry name" value="Inositol 1,4,5-trisphosphate receptor, type 2"/>
    <property type="match status" value="1"/>
</dbReference>
<dbReference type="Pfam" id="PF08709">
    <property type="entry name" value="Ins145_P3_rec"/>
    <property type="match status" value="1"/>
</dbReference>
<dbReference type="InterPro" id="IPR000493">
    <property type="entry name" value="InsP3_rcpt"/>
</dbReference>
<dbReference type="Pfam" id="PF02815">
    <property type="entry name" value="MIR"/>
    <property type="match status" value="1"/>
</dbReference>
<dbReference type="Proteomes" id="UP001142055">
    <property type="component" value="Chromosome 4"/>
</dbReference>
<feature type="region of interest" description="Disordered" evidence="17">
    <location>
        <begin position="2952"/>
        <end position="2980"/>
    </location>
</feature>
<dbReference type="OMA" id="GSWLYIM"/>
<dbReference type="InterPro" id="IPR035910">
    <property type="entry name" value="RyR/IP3R_RIH_dom_sf"/>
</dbReference>
<dbReference type="EMBL" id="JAPWDV010000004">
    <property type="protein sequence ID" value="KAJ6215707.1"/>
    <property type="molecule type" value="Genomic_DNA"/>
</dbReference>
<keyword evidence="7" id="KW-0677">Repeat</keyword>
<dbReference type="CDD" id="cd23277">
    <property type="entry name" value="beta-trefoil_MIR_ITPR"/>
    <property type="match status" value="1"/>
</dbReference>
<keyword evidence="20" id="KW-1185">Reference proteome</keyword>
<keyword evidence="9 16" id="KW-0106">Calcium</keyword>
<evidence type="ECO:0000313" key="19">
    <source>
        <dbReference type="EMBL" id="KAJ6215707.1"/>
    </source>
</evidence>
<evidence type="ECO:0000259" key="18">
    <source>
        <dbReference type="PROSITE" id="PS50919"/>
    </source>
</evidence>
<feature type="compositionally biased region" description="Basic and acidic residues" evidence="17">
    <location>
        <begin position="1339"/>
        <end position="1357"/>
    </location>
</feature>
<evidence type="ECO:0000256" key="4">
    <source>
        <dbReference type="ARBA" id="ARBA00022568"/>
    </source>
</evidence>
<feature type="region of interest" description="Disordered" evidence="17">
    <location>
        <begin position="1295"/>
        <end position="1314"/>
    </location>
</feature>
<dbReference type="GO" id="GO:0070679">
    <property type="term" value="F:inositol 1,4,5 trisphosphate binding"/>
    <property type="evidence" value="ECO:0007669"/>
    <property type="project" value="UniProtKB-UniRule"/>
</dbReference>
<comment type="subcellular location">
    <subcellularLocation>
        <location evidence="1 16">Endoplasmic reticulum membrane</location>
        <topology evidence="1 16">Multi-pass membrane protein</topology>
    </subcellularLocation>
</comment>
<feature type="transmembrane region" description="Helical" evidence="16">
    <location>
        <begin position="2614"/>
        <end position="2636"/>
    </location>
</feature>
<dbReference type="GO" id="GO:0005789">
    <property type="term" value="C:endoplasmic reticulum membrane"/>
    <property type="evidence" value="ECO:0007669"/>
    <property type="project" value="UniProtKB-SubCell"/>
</dbReference>
<feature type="region of interest" description="Disordered" evidence="17">
    <location>
        <begin position="1337"/>
        <end position="1389"/>
    </location>
</feature>
<evidence type="ECO:0000256" key="13">
    <source>
        <dbReference type="ARBA" id="ARBA00023170"/>
    </source>
</evidence>
<feature type="transmembrane region" description="Helical" evidence="16">
    <location>
        <begin position="2648"/>
        <end position="2670"/>
    </location>
</feature>
<organism evidence="19 20">
    <name type="scientific">Blomia tropicalis</name>
    <name type="common">Mite</name>
    <dbReference type="NCBI Taxonomy" id="40697"/>
    <lineage>
        <taxon>Eukaryota</taxon>
        <taxon>Metazoa</taxon>
        <taxon>Ecdysozoa</taxon>
        <taxon>Arthropoda</taxon>
        <taxon>Chelicerata</taxon>
        <taxon>Arachnida</taxon>
        <taxon>Acari</taxon>
        <taxon>Acariformes</taxon>
        <taxon>Sarcoptiformes</taxon>
        <taxon>Astigmata</taxon>
        <taxon>Glycyphagoidea</taxon>
        <taxon>Echimyopodidae</taxon>
        <taxon>Blomia</taxon>
    </lineage>
</organism>
<evidence type="ECO:0000256" key="14">
    <source>
        <dbReference type="ARBA" id="ARBA00023286"/>
    </source>
</evidence>
<evidence type="ECO:0000256" key="3">
    <source>
        <dbReference type="ARBA" id="ARBA00022448"/>
    </source>
</evidence>
<dbReference type="Gene3D" id="1.25.10.30">
    <property type="entry name" value="IP3 receptor type 1 binding core, RIH domain"/>
    <property type="match status" value="1"/>
</dbReference>
<feature type="compositionally biased region" description="Low complexity" evidence="17">
    <location>
        <begin position="2882"/>
        <end position="2897"/>
    </location>
</feature>
<dbReference type="FunFam" id="2.80.10.50:FF:000002">
    <property type="entry name" value="Inositol 1,4,5-trisphosphate receptor type 2"/>
    <property type="match status" value="1"/>
</dbReference>
<dbReference type="Gene3D" id="2.80.10.50">
    <property type="match status" value="2"/>
</dbReference>
<keyword evidence="10 16" id="KW-1133">Transmembrane helix</keyword>
<evidence type="ECO:0000256" key="7">
    <source>
        <dbReference type="ARBA" id="ARBA00022737"/>
    </source>
</evidence>
<keyword evidence="4 16" id="KW-0109">Calcium transport</keyword>
<feature type="region of interest" description="Disordered" evidence="17">
    <location>
        <begin position="1043"/>
        <end position="1082"/>
    </location>
</feature>
<evidence type="ECO:0000256" key="6">
    <source>
        <dbReference type="ARBA" id="ARBA00022692"/>
    </source>
</evidence>
<dbReference type="Pfam" id="PF01365">
    <property type="entry name" value="RYDR_ITPR"/>
    <property type="match status" value="2"/>
</dbReference>
<comment type="function">
    <text evidence="16">Receptor for inositol 1,4,5-trisphosphate, a second messenger that mediates the release of intracellular calcium.</text>
</comment>
<keyword evidence="5 16" id="KW-0107">Calcium channel</keyword>
<feature type="transmembrane region" description="Helical" evidence="16">
    <location>
        <begin position="2691"/>
        <end position="2709"/>
    </location>
</feature>
<dbReference type="GO" id="GO:0051209">
    <property type="term" value="P:release of sequestered calcium ion into cytosol"/>
    <property type="evidence" value="ECO:0007669"/>
    <property type="project" value="UniProtKB-UniRule"/>
</dbReference>
<evidence type="ECO:0000256" key="10">
    <source>
        <dbReference type="ARBA" id="ARBA00022989"/>
    </source>
</evidence>
<dbReference type="GO" id="GO:0005220">
    <property type="term" value="F:inositol 1,4,5-trisphosphate-gated calcium channel activity"/>
    <property type="evidence" value="ECO:0007669"/>
    <property type="project" value="UniProtKB-UniRule"/>
</dbReference>
<dbReference type="FunFam" id="2.80.10.50:FF:000005">
    <property type="entry name" value="Inositol 1,4,5-trisphosphate receptor type 2"/>
    <property type="match status" value="1"/>
</dbReference>
<evidence type="ECO:0000256" key="9">
    <source>
        <dbReference type="ARBA" id="ARBA00022837"/>
    </source>
</evidence>
<protein>
    <recommendedName>
        <fullName evidence="16">Inositol 1,4,5-trisphosphate receptor</fullName>
    </recommendedName>
</protein>
<feature type="region of interest" description="Disordered" evidence="17">
    <location>
        <begin position="2813"/>
        <end position="2899"/>
    </location>
</feature>
<reference evidence="19" key="1">
    <citation type="submission" date="2022-12" db="EMBL/GenBank/DDBJ databases">
        <title>Genome assemblies of Blomia tropicalis.</title>
        <authorList>
            <person name="Cui Y."/>
        </authorList>
    </citation>
    <scope>NUCLEOTIDE SEQUENCE</scope>
    <source>
        <tissue evidence="19">Adult mites</tissue>
    </source>
</reference>
<comment type="caution">
    <text evidence="19">The sequence shown here is derived from an EMBL/GenBank/DDBJ whole genome shotgun (WGS) entry which is preliminary data.</text>
</comment>
<accession>A0A9Q0LYR5</accession>
<dbReference type="SMART" id="SM00472">
    <property type="entry name" value="MIR"/>
    <property type="match status" value="4"/>
</dbReference>
<evidence type="ECO:0000256" key="12">
    <source>
        <dbReference type="ARBA" id="ARBA00023136"/>
    </source>
</evidence>
<keyword evidence="14 16" id="KW-1071">Ligand-gated ion channel</keyword>
<dbReference type="InterPro" id="IPR016093">
    <property type="entry name" value="MIR_motif"/>
</dbReference>
<comment type="domain">
    <text evidence="16">The receptor contains a calcium channel in its C-terminal extremity. Its large N-terminal cytoplasmic region has the ligand-binding site in the N-terminus and modulatory sites in the middle portion immediately upstream of the channel region.</text>
</comment>
<evidence type="ECO:0000256" key="5">
    <source>
        <dbReference type="ARBA" id="ARBA00022673"/>
    </source>
</evidence>
<feature type="region of interest" description="Disordered" evidence="17">
    <location>
        <begin position="3185"/>
        <end position="3204"/>
    </location>
</feature>
<feature type="compositionally biased region" description="Low complexity" evidence="17">
    <location>
        <begin position="1043"/>
        <end position="1079"/>
    </location>
</feature>
<feature type="transmembrane region" description="Helical" evidence="16">
    <location>
        <begin position="2778"/>
        <end position="2800"/>
    </location>
</feature>
<sequence>MCENTTFLRVGDTISLYTEGTGLNSVSGFLSTLGLVDDRCVVQPDAGNLNSPPKKFRDCLFKTCPMNRYSAQKQFWKAAKQSATNTSDAVLLKKLHHAAELEKKQNETENRKLLGSIIQYGGCIQLLHLKSNKYLTVNKRLPALLEKNSMRVYLDSNGNEGSWFYIVPFYKLRSTGDNVVVGDKVVLTPVNAGQPLHASNYDLPDNFGCKEVNAINCDTCWKISLFLECKENVDDVLKGSDVVRLFHAEQEKFLTMDDYRNKQHVFLRSTARATATTATSSKALWEVEVVHQDPCRGGAGHWNSLFRFKHLATGQYLAAEVDDDDTPDSMRNKLRGSPEKSVYHLIPVPASYDLASIFELDATTLTRTDNLVPQNSYVRMKHVYTNAWVHSTNIPIDRDEERPVMSKVGCALIREDKEAFAIVPVSPTEVRDLDFVNDACNVLLQIVSKMETKQVTQNDRKLLITLLQDIIYFIANLENEPNRVGPFELVPIYTNRERQKLLREQNILKQLFKILQAPFTDCGNGTLLRMEELNDSRNSSYKQIFRLCYRVLRVSQHDYRKNQEYIAKWFGFMQKQIGYDVLAEDTITALLHSNRKLLEQHITANEIETFISLVRKNRESRFLDYLSDLCISKKVAIPITQELICKTVLAPKNADILIQTRLMKTSVEVELDIENQSGEIVPIVTTEEEEEVILVWDCGKASRSIRELSQSGNVDDRNLLEYYRHQLDLFSNMCLDRQYLAIDHLSRHLGIELIQKCMSDELLPYHLRASFCRLLLHMHVDRDPQEQITPVKYARLWSEIPSKLSIDDYDRNKRESDVTTKESVKNVRRELSSTMNFVENHLCNVVSHEWSFTDREQNKLTYEVVKLARELIYFGFYNFKDLLRLTKTLLNILDCTADSPSSTTTTTKNSKPYGQRHLITNKSTMNTKLRAKASIKRQMSKLLLQKSKSNPLSGGGGGDGDDTSKIPLLGNDQLSTSSTNNAASNVVSMIDGIVDGQSVGGNEHVLSSDQSNTLTMIDSCSTNTKSTTTSINVINETVTNDSAAASSSSSSSPPNVSTTNTTTNTSTTTPSSSSAASSSRSKLQMDTLVMDTKLKIIEILQFILNVRLDYRITGLLSIFKREIDSTHLSVNSNNNNNNNNNSNTNDSTCNNHDNTTMTGNNDDSSDVVNTIREKSIDLVRIGQLAEQIFGDDIDLDGYGGCTFLRVLVHLTMHDYPPLVSGALHLLFRHFSQRQEVLHSFRQVQLLVSSNDVENYKQIKTDLDQFRLIVEKSELWVYKSKTNVEESVDPLSNLSLQRKQRTNDGNNVHRDHQYNNNKIQDNLLQSDANNNTQELLVDVDINHNRKDSKSKLNDNHENIEDEHDNLTSPTPPAIGRSPSPSFANKKHSVGSNSYLSAPPIPTTGSHSCPASPSIFRQLSNEFTREERSAAIASSLIALLPIMNNDSIQSNINYEKIKKILGRLTRLCVQELNSSSSSSSSSSAAATTTTTITTTTTTTTTTVHNSPIGELKARKHEQRLLRNMGAHFVVLELLRIPYDKKDIRMDEVMEMAHNFLQNFCLSNHQNQILLEKHLDLFMNPGLLEAKTMCAIFRDNISLCNDISERVVQHFVHCIETNGRHVQYLKFLRTIVKAEGQVVRKCQNLVMQELINAGDEVLVFYNDRASFANLVEMMRSEEQQLDGVGPLHYHINLVKLLACCTEGKNAFTEVKCHSLLSLDDILMVVQHDDCIPQVKDAYIDFLAHCFIDTEMEMKEIYNSNHIWTLLENFLIDIGTVSSSPHDRNHADFVLECYVSTTVINLITIFFNSPYSDQSSAIRTHQPVFIKILQSIYRLSTCTWLTLPQRINVENCLRTLVDLAKSRGIAIPLELEREVLNMFQKQNLLSKSSRIWLSAARANARRPFGYDIATLYPHQGSGGGRRNMSNSSSSSSRDGSQFNIQTYRNNDRSIIDAFQDIVTLLEEQLRPLVLAELSVLVDVLYKPETLFMYNSIARKICENGGFICKLIRHTEKLMEEKEEQLCIKILQTLKEMMDIDPQFDGRSKLLRTSLQDRYLNKEQQQSSLMYINNSNVSNNMVNDSIEKTLKKNVVQSEYELNMAQNTTGNIQSSYTSLSATTVEPQQQHESNNNNNKKLFMFAMSDNERSTTTTTTTTTGQDDNGHQTKWSTSNYNRGDPQISLQLVQCHLDREGASNLVVELIMSNPSYSIFVQSVELGIALLEGGNNSIQKSIYQKLIQGNNSEKFFKVFYDKMKFAQQEIKSTISVSSSDFHKGGFTGMDNDISTPMLMGQIEESGATLTTTRTSSIFSSLANKSASRFAMEQSHSTSKTMHKLPSEIAVMKQILRFLQLLCENHNPQLQNFLRHQHQKTNYNLVSETLIFLDRICGSTTGGLGLLGLYINESNVSLVNQTLETLTEYCQGPCHENQNCIAMHESNGIDIIIALILNDINPLGRKRMDLVLELKNNASKLLLAIMESRADSENAERILYNMSPKQLVEVACNAYFQKELAEIVKQSTKTNLIVDKSMREALEYYQKHTFQIEIVRTDRTMEQIVFPVPPICEYLTAESKAKVYYTAERDEQGSKVDDFFKRTDDLYGEMNWQKRLREKPMLYWMSRHMSLWNSFSFYLAFVVNLIVIFFYPFPHKAEIDSRLSAIIWAVMFTSLASVFAFPGKNGFRILIGSTILRLIYSIDIQPTLYLLGTIQLLVKFIHLLSIMGNHGTFNKTYQKIVTDREFLYHVGYLFCCGIGLLFHPLCYSILLLNVVYQEETLKNVIRSVTRNGRSIILTALLALILVYLFSIFGFLFFRDDFLLEVDHSSSTANGGGGGGQEMVRTSYNSKETQSETSEMKFNLPHSVRAINQTDGPSSSSSSPPPSFMEKDSNHYCVQSSQTSSSSSDPSTTKSINCDINVEEQQSVILDMVIESKQKKKVVNDENRKMKSKKIKMDDTMDRNKHKFENVAEADIHVDNDNVNDDNNDDDDNDDDGSKERACDSLIMCIITTLNHGLRNGGGIGDVLRSPSSNESLFVARVIYDLLFFFIVIIIILNLIFGVIIDTFADLRSEKQQKEEILKNTCFICGLDRSAFDNKSVSFDEHIRQQHNMWHYLYFIVLVKVKDPTEFTGPESYVASMIKERNLDWFPRMRAMSLTAVDGGDEQQNEMRTFQAQLETTNKMITTLSRQLNELRDQMVEQRKNKHRRNLLTTTSMANSPS</sequence>
<keyword evidence="13 16" id="KW-0675">Receptor</keyword>
<feature type="region of interest" description="Disordered" evidence="17">
    <location>
        <begin position="1130"/>
        <end position="1166"/>
    </location>
</feature>
<feature type="compositionally biased region" description="Acidic residues" evidence="17">
    <location>
        <begin position="2964"/>
        <end position="2977"/>
    </location>
</feature>
<dbReference type="Gene3D" id="1.10.287.70">
    <property type="match status" value="1"/>
</dbReference>
<feature type="transmembrane region" description="Helical" evidence="16">
    <location>
        <begin position="3028"/>
        <end position="3051"/>
    </location>
</feature>
<dbReference type="SUPFAM" id="SSF82109">
    <property type="entry name" value="MIR domain"/>
    <property type="match status" value="2"/>
</dbReference>
<evidence type="ECO:0000256" key="15">
    <source>
        <dbReference type="ARBA" id="ARBA00023303"/>
    </source>
</evidence>
<dbReference type="InterPro" id="IPR015925">
    <property type="entry name" value="Ryanodine_IP3_receptor"/>
</dbReference>
<feature type="region of interest" description="Disordered" evidence="17">
    <location>
        <begin position="2139"/>
        <end position="2158"/>
    </location>
</feature>
<evidence type="ECO:0000256" key="11">
    <source>
        <dbReference type="ARBA" id="ARBA00023065"/>
    </source>
</evidence>
<feature type="region of interest" description="Disordered" evidence="17">
    <location>
        <begin position="946"/>
        <end position="978"/>
    </location>
</feature>
<comment type="similarity">
    <text evidence="2 16">Belongs to the InsP3 receptor family.</text>
</comment>
<dbReference type="PROSITE" id="PS50919">
    <property type="entry name" value="MIR"/>
    <property type="match status" value="2"/>
</dbReference>
<comment type="subunit">
    <text evidence="16">Homotetramer.</text>
</comment>
<dbReference type="PRINTS" id="PR00779">
    <property type="entry name" value="INSP3RECEPTR"/>
</dbReference>
<name>A0A9Q0LYR5_BLOTA</name>
<dbReference type="InterPro" id="IPR005821">
    <property type="entry name" value="Ion_trans_dom"/>
</dbReference>
<dbReference type="PANTHER" id="PTHR45816">
    <property type="entry name" value="MIR DOMAIN-CONTAINING PROTEIN"/>
    <property type="match status" value="1"/>
</dbReference>
<feature type="region of interest" description="Disordered" evidence="17">
    <location>
        <begin position="1912"/>
        <end position="1934"/>
    </location>
</feature>
<keyword evidence="12 16" id="KW-0472">Membrane</keyword>
<keyword evidence="8 16" id="KW-0256">Endoplasmic reticulum</keyword>